<dbReference type="EMBL" id="LCOJ01000027">
    <property type="protein sequence ID" value="KKU74792.1"/>
    <property type="molecule type" value="Genomic_DNA"/>
</dbReference>
<organism evidence="1 2">
    <name type="scientific">Candidatus Nomurabacteria bacterium GW2011_GWB1_47_6</name>
    <dbReference type="NCBI Taxonomy" id="1618749"/>
    <lineage>
        <taxon>Bacteria</taxon>
        <taxon>Candidatus Nomuraibacteriota</taxon>
    </lineage>
</organism>
<evidence type="ECO:0000313" key="1">
    <source>
        <dbReference type="EMBL" id="KKU74792.1"/>
    </source>
</evidence>
<sequence>MDEETKRLMEEYDVDEDVAEKAQELIGEGLDEDEAIEIADEI</sequence>
<comment type="caution">
    <text evidence="1">The sequence shown here is derived from an EMBL/GenBank/DDBJ whole genome shotgun (WGS) entry which is preliminary data.</text>
</comment>
<gene>
    <name evidence="1" type="ORF">UY01_C0027G0006</name>
</gene>
<dbReference type="AlphaFoldDB" id="A0A0G1SZ93"/>
<dbReference type="Proteomes" id="UP000034879">
    <property type="component" value="Unassembled WGS sequence"/>
</dbReference>
<accession>A0A0G1SZ93</accession>
<protein>
    <submittedName>
        <fullName evidence="1">Uncharacterized protein</fullName>
    </submittedName>
</protein>
<name>A0A0G1SZ93_9BACT</name>
<reference evidence="1 2" key="1">
    <citation type="journal article" date="2015" name="Nature">
        <title>rRNA introns, odd ribosomes, and small enigmatic genomes across a large radiation of phyla.</title>
        <authorList>
            <person name="Brown C.T."/>
            <person name="Hug L.A."/>
            <person name="Thomas B.C."/>
            <person name="Sharon I."/>
            <person name="Castelle C.J."/>
            <person name="Singh A."/>
            <person name="Wilkins M.J."/>
            <person name="Williams K.H."/>
            <person name="Banfield J.F."/>
        </authorList>
    </citation>
    <scope>NUCLEOTIDE SEQUENCE [LARGE SCALE GENOMIC DNA]</scope>
</reference>
<evidence type="ECO:0000313" key="2">
    <source>
        <dbReference type="Proteomes" id="UP000034879"/>
    </source>
</evidence>
<proteinExistence type="predicted"/>